<dbReference type="AlphaFoldDB" id="A0A1T5DCW7"/>
<dbReference type="InterPro" id="IPR011044">
    <property type="entry name" value="Quino_amine_DH_bsu"/>
</dbReference>
<organism evidence="1 2">
    <name type="scientific">Parabacteroides chartae</name>
    <dbReference type="NCBI Taxonomy" id="1037355"/>
    <lineage>
        <taxon>Bacteria</taxon>
        <taxon>Pseudomonadati</taxon>
        <taxon>Bacteroidota</taxon>
        <taxon>Bacteroidia</taxon>
        <taxon>Bacteroidales</taxon>
        <taxon>Tannerellaceae</taxon>
        <taxon>Parabacteroides</taxon>
    </lineage>
</organism>
<dbReference type="InterPro" id="IPR011042">
    <property type="entry name" value="6-blade_b-propeller_TolB-like"/>
</dbReference>
<gene>
    <name evidence="1" type="ORF">SAMN05660349_02382</name>
</gene>
<name>A0A1T5DCW7_9BACT</name>
<keyword evidence="2" id="KW-1185">Reference proteome</keyword>
<dbReference type="RefSeq" id="WP_079683840.1">
    <property type="nucleotide sequence ID" value="NZ_FUYQ01000018.1"/>
</dbReference>
<dbReference type="Gene3D" id="2.120.10.30">
    <property type="entry name" value="TolB, C-terminal domain"/>
    <property type="match status" value="1"/>
</dbReference>
<dbReference type="EMBL" id="FUYQ01000018">
    <property type="protein sequence ID" value="SKB69544.1"/>
    <property type="molecule type" value="Genomic_DNA"/>
</dbReference>
<reference evidence="2" key="1">
    <citation type="submission" date="2017-02" db="EMBL/GenBank/DDBJ databases">
        <authorList>
            <person name="Varghese N."/>
            <person name="Submissions S."/>
        </authorList>
    </citation>
    <scope>NUCLEOTIDE SEQUENCE [LARGE SCALE GENOMIC DNA]</scope>
    <source>
        <strain evidence="2">DSM 24967</strain>
    </source>
</reference>
<evidence type="ECO:0000313" key="1">
    <source>
        <dbReference type="EMBL" id="SKB69544.1"/>
    </source>
</evidence>
<evidence type="ECO:0008006" key="3">
    <source>
        <dbReference type="Google" id="ProtNLM"/>
    </source>
</evidence>
<dbReference type="SUPFAM" id="SSF50969">
    <property type="entry name" value="YVTN repeat-like/Quinoprotein amine dehydrogenase"/>
    <property type="match status" value="1"/>
</dbReference>
<proteinExistence type="predicted"/>
<dbReference type="Proteomes" id="UP000190852">
    <property type="component" value="Unassembled WGS sequence"/>
</dbReference>
<sequence>MKRSTTISAAILFVMSGFIGCNQPKPKSEGFITVDVTATYPKKELILQDFMDVEYIPLESTDSFITMAHVQDIGEDVIIVRNRNRSSDGNIFIFDKKGKGLRKINRQGAGGEEYTFLLKVILDEDNNELFVNDHRASKMSVYDLFGQFKRCFKHKEGCIFDPVYNFDKNNLICLDYISDFEEEPKNRFFIVSKQDGRITKEIQIPYEVKKSTVLTVTDEAKGVTISNATRNEELIPYFGDWLLVDPSSDTIYKSAPDFSLTPFVVRTPSIQSMSPDIFLFPGVFTDRYYFLQTVKKEYDFTTNSGFPRTDLVYDQQEKAIYEYTVLNADFSTKKLVNMVYEITLINDDGIAFVQRLEAPDLIEANENGELKGKLKEIASTLDEESNPVLMLARYKK</sequence>
<dbReference type="PROSITE" id="PS51257">
    <property type="entry name" value="PROKAR_LIPOPROTEIN"/>
    <property type="match status" value="1"/>
</dbReference>
<dbReference type="Pfam" id="PF17170">
    <property type="entry name" value="DUF5128"/>
    <property type="match status" value="1"/>
</dbReference>
<evidence type="ECO:0000313" key="2">
    <source>
        <dbReference type="Proteomes" id="UP000190852"/>
    </source>
</evidence>
<accession>A0A1T5DCW7</accession>
<protein>
    <recommendedName>
        <fullName evidence="3">6-bladed beta-propeller protein</fullName>
    </recommendedName>
</protein>